<organism evidence="2 3">
    <name type="scientific">Paenibacillus septentrionalis</name>
    <dbReference type="NCBI Taxonomy" id="429342"/>
    <lineage>
        <taxon>Bacteria</taxon>
        <taxon>Bacillati</taxon>
        <taxon>Bacillota</taxon>
        <taxon>Bacilli</taxon>
        <taxon>Bacillales</taxon>
        <taxon>Paenibacillaceae</taxon>
        <taxon>Paenibacillus</taxon>
    </lineage>
</organism>
<keyword evidence="3" id="KW-1185">Reference proteome</keyword>
<name>A0ABW1V2G6_9BACL</name>
<gene>
    <name evidence="2" type="ORF">ACFP56_05975</name>
</gene>
<comment type="caution">
    <text evidence="2">The sequence shown here is derived from an EMBL/GenBank/DDBJ whole genome shotgun (WGS) entry which is preliminary data.</text>
</comment>
<evidence type="ECO:0000313" key="3">
    <source>
        <dbReference type="Proteomes" id="UP001596233"/>
    </source>
</evidence>
<dbReference type="Proteomes" id="UP001596233">
    <property type="component" value="Unassembled WGS sequence"/>
</dbReference>
<feature type="domain" description="Excalibur calcium-binding" evidence="1">
    <location>
        <begin position="8"/>
        <end position="44"/>
    </location>
</feature>
<reference evidence="3" key="1">
    <citation type="journal article" date="2019" name="Int. J. Syst. Evol. Microbiol.">
        <title>The Global Catalogue of Microorganisms (GCM) 10K type strain sequencing project: providing services to taxonomists for standard genome sequencing and annotation.</title>
        <authorList>
            <consortium name="The Broad Institute Genomics Platform"/>
            <consortium name="The Broad Institute Genome Sequencing Center for Infectious Disease"/>
            <person name="Wu L."/>
            <person name="Ma J."/>
        </authorList>
    </citation>
    <scope>NUCLEOTIDE SEQUENCE [LARGE SCALE GENOMIC DNA]</scope>
    <source>
        <strain evidence="3">PCU 280</strain>
    </source>
</reference>
<sequence length="45" mass="4965">MDEDIQPVYKNCTEAREAGVTPLYEGEPGYSKKLDRDGDGIACET</sequence>
<evidence type="ECO:0000313" key="2">
    <source>
        <dbReference type="EMBL" id="MFC6332163.1"/>
    </source>
</evidence>
<accession>A0ABW1V2G6</accession>
<dbReference type="EMBL" id="JBHSTE010000002">
    <property type="protein sequence ID" value="MFC6332163.1"/>
    <property type="molecule type" value="Genomic_DNA"/>
</dbReference>
<proteinExistence type="predicted"/>
<dbReference type="InterPro" id="IPR008613">
    <property type="entry name" value="Excalibur_Ca-bd_domain"/>
</dbReference>
<dbReference type="SMART" id="SM00894">
    <property type="entry name" value="Excalibur"/>
    <property type="match status" value="1"/>
</dbReference>
<dbReference type="RefSeq" id="WP_379233272.1">
    <property type="nucleotide sequence ID" value="NZ_JBHSTE010000002.1"/>
</dbReference>
<dbReference type="Pfam" id="PF05901">
    <property type="entry name" value="Excalibur"/>
    <property type="match status" value="1"/>
</dbReference>
<evidence type="ECO:0000259" key="1">
    <source>
        <dbReference type="SMART" id="SM00894"/>
    </source>
</evidence>
<protein>
    <submittedName>
        <fullName evidence="2">Excalibur calcium-binding domain-containing protein</fullName>
    </submittedName>
</protein>